<evidence type="ECO:0000313" key="3">
    <source>
        <dbReference type="Proteomes" id="UP001595945"/>
    </source>
</evidence>
<protein>
    <recommendedName>
        <fullName evidence="4">CARDB protein</fullName>
    </recommendedName>
</protein>
<dbReference type="RefSeq" id="WP_254267048.1">
    <property type="nucleotide sequence ID" value="NZ_CP100400.1"/>
</dbReference>
<accession>A0ABD5PYY9</accession>
<keyword evidence="1" id="KW-1133">Transmembrane helix</keyword>
<dbReference type="EMBL" id="JBHSHT010000001">
    <property type="protein sequence ID" value="MFC4823484.1"/>
    <property type="molecule type" value="Genomic_DNA"/>
</dbReference>
<keyword evidence="1" id="KW-0472">Membrane</keyword>
<gene>
    <name evidence="2" type="ORF">ACFO9K_04345</name>
</gene>
<dbReference type="GeneID" id="73045463"/>
<dbReference type="Proteomes" id="UP001595945">
    <property type="component" value="Unassembled WGS sequence"/>
</dbReference>
<sequence>MNWKTSYVVALMILALLTCLQVGAIDTGYPNNTETPAEVSSSGGVEYRVSLDANASTVLVEYENPSDDEIEHARYSITVDKQRVYAENFNLSEGEHRTKRINITSGINVNRDEHTVTFSTFGGHAYLNFTRDIDSADSGQIPTPYISDVNVTKGTVDGEPSAVAKVTLVNPSDQLYGTKLMVHTTGTDGSYYPASVRPGDSRTITVELLDGRDAKIAGEARLYTGNMTTREGAIDQVEFAGQRGTETRVWDSSYEPVKPTWMDDHYQYHNDSYARSRVEKISGGHEVAGVPLAYLAVAVLVGLVVLRRLR</sequence>
<reference evidence="2 3" key="1">
    <citation type="journal article" date="2019" name="Int. J. Syst. Evol. Microbiol.">
        <title>The Global Catalogue of Microorganisms (GCM) 10K type strain sequencing project: providing services to taxonomists for standard genome sequencing and annotation.</title>
        <authorList>
            <consortium name="The Broad Institute Genomics Platform"/>
            <consortium name="The Broad Institute Genome Sequencing Center for Infectious Disease"/>
            <person name="Wu L."/>
            <person name="Ma J."/>
        </authorList>
    </citation>
    <scope>NUCLEOTIDE SEQUENCE [LARGE SCALE GENOMIC DNA]</scope>
    <source>
        <strain evidence="2 3">XZYJ18</strain>
    </source>
</reference>
<dbReference type="AlphaFoldDB" id="A0ABD5PYY9"/>
<evidence type="ECO:0000313" key="2">
    <source>
        <dbReference type="EMBL" id="MFC4823484.1"/>
    </source>
</evidence>
<evidence type="ECO:0008006" key="4">
    <source>
        <dbReference type="Google" id="ProtNLM"/>
    </source>
</evidence>
<organism evidence="2 3">
    <name type="scientific">Halorussus aquaticus</name>
    <dbReference type="NCBI Taxonomy" id="2953748"/>
    <lineage>
        <taxon>Archaea</taxon>
        <taxon>Methanobacteriati</taxon>
        <taxon>Methanobacteriota</taxon>
        <taxon>Stenosarchaea group</taxon>
        <taxon>Halobacteria</taxon>
        <taxon>Halobacteriales</taxon>
        <taxon>Haladaptataceae</taxon>
        <taxon>Halorussus</taxon>
    </lineage>
</organism>
<name>A0ABD5PYY9_9EURY</name>
<evidence type="ECO:0000256" key="1">
    <source>
        <dbReference type="SAM" id="Phobius"/>
    </source>
</evidence>
<keyword evidence="3" id="KW-1185">Reference proteome</keyword>
<keyword evidence="1" id="KW-0812">Transmembrane</keyword>
<feature type="transmembrane region" description="Helical" evidence="1">
    <location>
        <begin position="287"/>
        <end position="306"/>
    </location>
</feature>
<comment type="caution">
    <text evidence="2">The sequence shown here is derived from an EMBL/GenBank/DDBJ whole genome shotgun (WGS) entry which is preliminary data.</text>
</comment>
<proteinExistence type="predicted"/>